<proteinExistence type="predicted"/>
<evidence type="ECO:0000313" key="1">
    <source>
        <dbReference type="EMBL" id="QHT00380.1"/>
    </source>
</evidence>
<protein>
    <submittedName>
        <fullName evidence="1">Uncharacterized protein</fullName>
    </submittedName>
</protein>
<accession>A0A6C0C994</accession>
<dbReference type="EMBL" id="MN739355">
    <property type="protein sequence ID" value="QHT00380.1"/>
    <property type="molecule type" value="Genomic_DNA"/>
</dbReference>
<organism evidence="1">
    <name type="scientific">viral metagenome</name>
    <dbReference type="NCBI Taxonomy" id="1070528"/>
    <lineage>
        <taxon>unclassified sequences</taxon>
        <taxon>metagenomes</taxon>
        <taxon>organismal metagenomes</taxon>
    </lineage>
</organism>
<sequence length="69" mass="8331">MLNVVIYDVINEYNIKYVSDCKIIDELMFLNLLIKIVRYHNCSMKLDDSDTNDIKTFLMKFLWFVIVMM</sequence>
<dbReference type="AlphaFoldDB" id="A0A6C0C994"/>
<reference evidence="1" key="1">
    <citation type="journal article" date="2020" name="Nature">
        <title>Giant virus diversity and host interactions through global metagenomics.</title>
        <authorList>
            <person name="Schulz F."/>
            <person name="Roux S."/>
            <person name="Paez-Espino D."/>
            <person name="Jungbluth S."/>
            <person name="Walsh D.A."/>
            <person name="Denef V.J."/>
            <person name="McMahon K.D."/>
            <person name="Konstantinidis K.T."/>
            <person name="Eloe-Fadrosh E.A."/>
            <person name="Kyrpides N.C."/>
            <person name="Woyke T."/>
        </authorList>
    </citation>
    <scope>NUCLEOTIDE SEQUENCE</scope>
    <source>
        <strain evidence="1">GVMAG-M-3300020192-26</strain>
    </source>
</reference>
<name>A0A6C0C994_9ZZZZ</name>